<comment type="cofactor">
    <cofactor evidence="1 7">
        <name>Zn(2+)</name>
        <dbReference type="ChEBI" id="CHEBI:29105"/>
    </cofactor>
</comment>
<dbReference type="Proteomes" id="UP000826661">
    <property type="component" value="Chromosome VII"/>
</dbReference>
<dbReference type="InterPro" id="IPR036291">
    <property type="entry name" value="NAD(P)-bd_dom_sf"/>
</dbReference>
<comment type="similarity">
    <text evidence="2 7">Belongs to the zinc-containing alcohol dehydrogenase family.</text>
</comment>
<organism evidence="9 10">
    <name type="scientific">Trichoderma simmonsii</name>
    <dbReference type="NCBI Taxonomy" id="1491479"/>
    <lineage>
        <taxon>Eukaryota</taxon>
        <taxon>Fungi</taxon>
        <taxon>Dikarya</taxon>
        <taxon>Ascomycota</taxon>
        <taxon>Pezizomycotina</taxon>
        <taxon>Sordariomycetes</taxon>
        <taxon>Hypocreomycetidae</taxon>
        <taxon>Hypocreales</taxon>
        <taxon>Hypocreaceae</taxon>
        <taxon>Trichoderma</taxon>
    </lineage>
</organism>
<evidence type="ECO:0000256" key="1">
    <source>
        <dbReference type="ARBA" id="ARBA00001947"/>
    </source>
</evidence>
<protein>
    <submittedName>
        <fullName evidence="9">Alcohol dehydrogenase, class V</fullName>
    </submittedName>
</protein>
<evidence type="ECO:0000256" key="4">
    <source>
        <dbReference type="ARBA" id="ARBA00022833"/>
    </source>
</evidence>
<keyword evidence="3 7" id="KW-0479">Metal-binding</keyword>
<proteinExistence type="inferred from homology"/>
<evidence type="ECO:0000259" key="8">
    <source>
        <dbReference type="SMART" id="SM00829"/>
    </source>
</evidence>
<dbReference type="Gene3D" id="3.90.180.10">
    <property type="entry name" value="Medium-chain alcohol dehydrogenases, catalytic domain"/>
    <property type="match status" value="1"/>
</dbReference>
<dbReference type="CDD" id="cd08297">
    <property type="entry name" value="CAD3"/>
    <property type="match status" value="1"/>
</dbReference>
<dbReference type="InterPro" id="IPR013149">
    <property type="entry name" value="ADH-like_C"/>
</dbReference>
<dbReference type="EMBL" id="CP075870">
    <property type="protein sequence ID" value="QYT05397.1"/>
    <property type="molecule type" value="Genomic_DNA"/>
</dbReference>
<dbReference type="Gene3D" id="3.40.50.720">
    <property type="entry name" value="NAD(P)-binding Rossmann-like Domain"/>
    <property type="match status" value="1"/>
</dbReference>
<evidence type="ECO:0000256" key="3">
    <source>
        <dbReference type="ARBA" id="ARBA00022723"/>
    </source>
</evidence>
<dbReference type="InterPro" id="IPR011032">
    <property type="entry name" value="GroES-like_sf"/>
</dbReference>
<keyword evidence="6" id="KW-0520">NAD</keyword>
<keyword evidence="4 7" id="KW-0862">Zinc</keyword>
<sequence>MHRRSQTRLRPPIRFGHPDKCWTIWRIGGEVGEIASRLYEQPARDYTISTGRIKTFGGKDGIDVFRRDCYKRSNFIHRKDVVYKVVQPRYEETSIRHLSATTVSIRKHSSTHCRYIFPRPHFPSKMVNIPKTQTAATVPKLGGGVVFVHDYPVPQPGHNEVLAKVLYSGVCQSDLHTQAGIAASAQGTPITNVKLPHVGGHEGIGRIIALGPGVDEDIKVGTFVGIRFASRICRRCNFCLAGKEQHCIKSTNHLHHEDGSFQEYIALDAGYLTLLPDDIDPVTTGPVLCAGLTTYKAVKNCNVSAGNSVVVVGAGGGLGHLAVQYALAQGAIVYAVDGGGEKGEFLKSLGVTGYVDFTTTPNLIDKIHEITNGGADAVIVTAANPKAFAQAAEMLAVGGTLSCVGIPAERGYLETPISTIVIKGLHITGNLVGSLKECLEAVDLVRRGIVKPKVTVRPFEDLPKIYEELERGDVLGRIVLKIAKDE</sequence>
<gene>
    <name evidence="9" type="ORF">H0G86_012289</name>
</gene>
<dbReference type="SUPFAM" id="SSF51735">
    <property type="entry name" value="NAD(P)-binding Rossmann-fold domains"/>
    <property type="match status" value="1"/>
</dbReference>
<evidence type="ECO:0000313" key="9">
    <source>
        <dbReference type="EMBL" id="QYT05397.1"/>
    </source>
</evidence>
<dbReference type="AlphaFoldDB" id="A0A8G0LN77"/>
<dbReference type="SUPFAM" id="SSF50129">
    <property type="entry name" value="GroES-like"/>
    <property type="match status" value="1"/>
</dbReference>
<reference evidence="9 10" key="1">
    <citation type="journal article" date="2021" name="BMC Genomics">
        <title>Telomere-to-telomere genome assembly of asparaginase-producing Trichoderma simmonsii.</title>
        <authorList>
            <person name="Chung D."/>
            <person name="Kwon Y.M."/>
            <person name="Yang Y."/>
        </authorList>
    </citation>
    <scope>NUCLEOTIDE SEQUENCE [LARGE SCALE GENOMIC DNA]</scope>
    <source>
        <strain evidence="9 10">GH-Sj1</strain>
    </source>
</reference>
<dbReference type="Pfam" id="PF08240">
    <property type="entry name" value="ADH_N"/>
    <property type="match status" value="1"/>
</dbReference>
<evidence type="ECO:0000313" key="10">
    <source>
        <dbReference type="Proteomes" id="UP000826661"/>
    </source>
</evidence>
<dbReference type="InterPro" id="IPR020843">
    <property type="entry name" value="ER"/>
</dbReference>
<dbReference type="Pfam" id="PF00107">
    <property type="entry name" value="ADH_zinc_N"/>
    <property type="match status" value="1"/>
</dbReference>
<keyword evidence="5" id="KW-0560">Oxidoreductase</keyword>
<dbReference type="SMART" id="SM00829">
    <property type="entry name" value="PKS_ER"/>
    <property type="match status" value="1"/>
</dbReference>
<evidence type="ECO:0000256" key="2">
    <source>
        <dbReference type="ARBA" id="ARBA00008072"/>
    </source>
</evidence>
<dbReference type="PROSITE" id="PS00059">
    <property type="entry name" value="ADH_ZINC"/>
    <property type="match status" value="1"/>
</dbReference>
<keyword evidence="10" id="KW-1185">Reference proteome</keyword>
<dbReference type="GO" id="GO:0004022">
    <property type="term" value="F:alcohol dehydrogenase (NAD+) activity"/>
    <property type="evidence" value="ECO:0007669"/>
    <property type="project" value="TreeGrafter"/>
</dbReference>
<accession>A0A8G0LN77</accession>
<dbReference type="InterPro" id="IPR002328">
    <property type="entry name" value="ADH_Zn_CS"/>
</dbReference>
<dbReference type="InterPro" id="IPR013154">
    <property type="entry name" value="ADH-like_N"/>
</dbReference>
<dbReference type="GO" id="GO:0005737">
    <property type="term" value="C:cytoplasm"/>
    <property type="evidence" value="ECO:0007669"/>
    <property type="project" value="TreeGrafter"/>
</dbReference>
<feature type="domain" description="Enoyl reductase (ER)" evidence="8">
    <location>
        <begin position="142"/>
        <end position="480"/>
    </location>
</feature>
<dbReference type="PANTHER" id="PTHR42940:SF6">
    <property type="entry name" value="DEHYDROGENASE, PUTATIVE (AFU_ORTHOLOGUE AFUA_2G04590)-RELATED"/>
    <property type="match status" value="1"/>
</dbReference>
<dbReference type="GO" id="GO:0008270">
    <property type="term" value="F:zinc ion binding"/>
    <property type="evidence" value="ECO:0007669"/>
    <property type="project" value="InterPro"/>
</dbReference>
<evidence type="ECO:0000256" key="5">
    <source>
        <dbReference type="ARBA" id="ARBA00023002"/>
    </source>
</evidence>
<dbReference type="PANTHER" id="PTHR42940">
    <property type="entry name" value="ALCOHOL DEHYDROGENASE 1-RELATED"/>
    <property type="match status" value="1"/>
</dbReference>
<name>A0A8G0LN77_9HYPO</name>
<evidence type="ECO:0000256" key="6">
    <source>
        <dbReference type="ARBA" id="ARBA00023027"/>
    </source>
</evidence>
<evidence type="ECO:0000256" key="7">
    <source>
        <dbReference type="RuleBase" id="RU361277"/>
    </source>
</evidence>
<dbReference type="FunFam" id="3.40.50.720:FF:000039">
    <property type="entry name" value="Alcohol dehydrogenase AdhP"/>
    <property type="match status" value="1"/>
</dbReference>